<organism evidence="1 2">
    <name type="scientific">Gossypium arboreum</name>
    <name type="common">Tree cotton</name>
    <name type="synonym">Gossypium nanking</name>
    <dbReference type="NCBI Taxonomy" id="29729"/>
    <lineage>
        <taxon>Eukaryota</taxon>
        <taxon>Viridiplantae</taxon>
        <taxon>Streptophyta</taxon>
        <taxon>Embryophyta</taxon>
        <taxon>Tracheophyta</taxon>
        <taxon>Spermatophyta</taxon>
        <taxon>Magnoliopsida</taxon>
        <taxon>eudicotyledons</taxon>
        <taxon>Gunneridae</taxon>
        <taxon>Pentapetalae</taxon>
        <taxon>rosids</taxon>
        <taxon>malvids</taxon>
        <taxon>Malvales</taxon>
        <taxon>Malvaceae</taxon>
        <taxon>Malvoideae</taxon>
        <taxon>Gossypium</taxon>
    </lineage>
</organism>
<dbReference type="EMBL" id="KN429865">
    <property type="protein sequence ID" value="KHG24723.1"/>
    <property type="molecule type" value="Genomic_DNA"/>
</dbReference>
<dbReference type="Proteomes" id="UP000032142">
    <property type="component" value="Unassembled WGS sequence"/>
</dbReference>
<protein>
    <submittedName>
        <fullName evidence="1">Uncharacterized protein</fullName>
    </submittedName>
</protein>
<keyword evidence="2" id="KW-1185">Reference proteome</keyword>
<dbReference type="AlphaFoldDB" id="A0A0B0PE61"/>
<sequence>MPQSHTGFNSHTYIRITYRCHGLTRTSCIESYVMTYVS</sequence>
<evidence type="ECO:0000313" key="1">
    <source>
        <dbReference type="EMBL" id="KHG24723.1"/>
    </source>
</evidence>
<accession>A0A0B0PE61</accession>
<proteinExistence type="predicted"/>
<name>A0A0B0PE61_GOSAR</name>
<gene>
    <name evidence="1" type="ORF">F383_09918</name>
</gene>
<reference evidence="2" key="1">
    <citation type="submission" date="2014-09" db="EMBL/GenBank/DDBJ databases">
        <authorList>
            <person name="Mudge J."/>
            <person name="Ramaraj T."/>
            <person name="Lindquist I.E."/>
            <person name="Bharti A.K."/>
            <person name="Sundararajan A."/>
            <person name="Cameron C.T."/>
            <person name="Woodward J.E."/>
            <person name="May G.D."/>
            <person name="Brubaker C."/>
            <person name="Broadhvest J."/>
            <person name="Wilkins T.A."/>
        </authorList>
    </citation>
    <scope>NUCLEOTIDE SEQUENCE</scope>
    <source>
        <strain evidence="2">cv. AKA8401</strain>
    </source>
</reference>
<evidence type="ECO:0000313" key="2">
    <source>
        <dbReference type="Proteomes" id="UP000032142"/>
    </source>
</evidence>